<protein>
    <recommendedName>
        <fullName evidence="2">Xylanase inhibitor N-terminal domain-containing protein</fullName>
    </recommendedName>
</protein>
<dbReference type="Proteomes" id="UP000886520">
    <property type="component" value="Chromosome 1"/>
</dbReference>
<dbReference type="Pfam" id="PF14543">
    <property type="entry name" value="TAXi_N"/>
    <property type="match status" value="1"/>
</dbReference>
<proteinExistence type="inferred from homology"/>
<evidence type="ECO:0000313" key="4">
    <source>
        <dbReference type="Proteomes" id="UP000886520"/>
    </source>
</evidence>
<feature type="domain" description="Xylanase inhibitor N-terminal" evidence="2">
    <location>
        <begin position="5"/>
        <end position="68"/>
    </location>
</feature>
<keyword evidence="4" id="KW-1185">Reference proteome</keyword>
<evidence type="ECO:0000313" key="3">
    <source>
        <dbReference type="EMBL" id="KAI5084958.1"/>
    </source>
</evidence>
<gene>
    <name evidence="3" type="ORF">GOP47_0001127</name>
</gene>
<sequence>MSYVDRTSTTFPGLAFGFIYNNQGKYGGVARLVSMGQRDLSLPLQLNQALGGKNFSYCLVTPTDTSSSKAMTLLMDKEATENASSMGFMPMHLVNLCGSIPLLH</sequence>
<comment type="caution">
    <text evidence="3">The sequence shown here is derived from an EMBL/GenBank/DDBJ whole genome shotgun (WGS) entry which is preliminary data.</text>
</comment>
<reference evidence="3" key="1">
    <citation type="submission" date="2021-01" db="EMBL/GenBank/DDBJ databases">
        <title>Adiantum capillus-veneris genome.</title>
        <authorList>
            <person name="Fang Y."/>
            <person name="Liao Q."/>
        </authorList>
    </citation>
    <scope>NUCLEOTIDE SEQUENCE</scope>
    <source>
        <strain evidence="3">H3</strain>
        <tissue evidence="3">Leaf</tissue>
    </source>
</reference>
<organism evidence="3 4">
    <name type="scientific">Adiantum capillus-veneris</name>
    <name type="common">Maidenhair fern</name>
    <dbReference type="NCBI Taxonomy" id="13818"/>
    <lineage>
        <taxon>Eukaryota</taxon>
        <taxon>Viridiplantae</taxon>
        <taxon>Streptophyta</taxon>
        <taxon>Embryophyta</taxon>
        <taxon>Tracheophyta</taxon>
        <taxon>Polypodiopsida</taxon>
        <taxon>Polypodiidae</taxon>
        <taxon>Polypodiales</taxon>
        <taxon>Pteridineae</taxon>
        <taxon>Pteridaceae</taxon>
        <taxon>Vittarioideae</taxon>
        <taxon>Adiantum</taxon>
    </lineage>
</organism>
<evidence type="ECO:0000256" key="1">
    <source>
        <dbReference type="ARBA" id="ARBA00007447"/>
    </source>
</evidence>
<evidence type="ECO:0000259" key="2">
    <source>
        <dbReference type="Pfam" id="PF14543"/>
    </source>
</evidence>
<dbReference type="Gene3D" id="2.40.70.10">
    <property type="entry name" value="Acid Proteases"/>
    <property type="match status" value="1"/>
</dbReference>
<dbReference type="AlphaFoldDB" id="A0A9D4VET1"/>
<comment type="similarity">
    <text evidence="1">Belongs to the peptidase A1 family.</text>
</comment>
<dbReference type="InterPro" id="IPR032861">
    <property type="entry name" value="TAXi_N"/>
</dbReference>
<dbReference type="InterPro" id="IPR021109">
    <property type="entry name" value="Peptidase_aspartic_dom_sf"/>
</dbReference>
<dbReference type="EMBL" id="JABFUD020000001">
    <property type="protein sequence ID" value="KAI5084958.1"/>
    <property type="molecule type" value="Genomic_DNA"/>
</dbReference>
<name>A0A9D4VET1_ADICA</name>
<accession>A0A9D4VET1</accession>